<feature type="region of interest" description="Disordered" evidence="5">
    <location>
        <begin position="1"/>
        <end position="32"/>
    </location>
</feature>
<gene>
    <name evidence="7" type="ORF">GCM10022377_01320</name>
</gene>
<keyword evidence="8" id="KW-1185">Reference proteome</keyword>
<evidence type="ECO:0000313" key="8">
    <source>
        <dbReference type="Proteomes" id="UP001501536"/>
    </source>
</evidence>
<dbReference type="InterPro" id="IPR032466">
    <property type="entry name" value="Metal_Hydrolase"/>
</dbReference>
<dbReference type="InterPro" id="IPR003764">
    <property type="entry name" value="GlcNAc_6-P_deAcase"/>
</dbReference>
<evidence type="ECO:0000313" key="7">
    <source>
        <dbReference type="EMBL" id="GAA3692616.1"/>
    </source>
</evidence>
<comment type="caution">
    <text evidence="7">The sequence shown here is derived from an EMBL/GenBank/DDBJ whole genome shotgun (WGS) entry which is preliminary data.</text>
</comment>
<feature type="domain" description="Amidohydrolase-related" evidence="6">
    <location>
        <begin position="89"/>
        <end position="428"/>
    </location>
</feature>
<dbReference type="Gene3D" id="2.30.40.10">
    <property type="entry name" value="Urease, subunit C, domain 1"/>
    <property type="match status" value="1"/>
</dbReference>
<reference evidence="8" key="1">
    <citation type="journal article" date="2019" name="Int. J. Syst. Evol. Microbiol.">
        <title>The Global Catalogue of Microorganisms (GCM) 10K type strain sequencing project: providing services to taxonomists for standard genome sequencing and annotation.</title>
        <authorList>
            <consortium name="The Broad Institute Genomics Platform"/>
            <consortium name="The Broad Institute Genome Sequencing Center for Infectious Disease"/>
            <person name="Wu L."/>
            <person name="Ma J."/>
        </authorList>
    </citation>
    <scope>NUCLEOTIDE SEQUENCE [LARGE SCALE GENOMIC DNA]</scope>
    <source>
        <strain evidence="8">JCM 16961</strain>
    </source>
</reference>
<accession>A0ABP7CL60</accession>
<comment type="similarity">
    <text evidence="1">Belongs to the metallo-dependent hydrolases superfamily. NagA family.</text>
</comment>
<name>A0ABP7CL60_9MICC</name>
<feature type="compositionally biased region" description="Pro residues" evidence="5">
    <location>
        <begin position="1"/>
        <end position="12"/>
    </location>
</feature>
<dbReference type="SUPFAM" id="SSF51556">
    <property type="entry name" value="Metallo-dependent hydrolases"/>
    <property type="match status" value="1"/>
</dbReference>
<dbReference type="SUPFAM" id="SSF51338">
    <property type="entry name" value="Composite domain of metallo-dependent hydrolases"/>
    <property type="match status" value="1"/>
</dbReference>
<dbReference type="PIRSF" id="PIRSF038994">
    <property type="entry name" value="NagA"/>
    <property type="match status" value="1"/>
</dbReference>
<evidence type="ECO:0000256" key="3">
    <source>
        <dbReference type="ARBA" id="ARBA00022801"/>
    </source>
</evidence>
<dbReference type="Pfam" id="PF01979">
    <property type="entry name" value="Amidohydro_1"/>
    <property type="match status" value="1"/>
</dbReference>
<evidence type="ECO:0000259" key="6">
    <source>
        <dbReference type="Pfam" id="PF01979"/>
    </source>
</evidence>
<evidence type="ECO:0000256" key="1">
    <source>
        <dbReference type="ARBA" id="ARBA00010716"/>
    </source>
</evidence>
<keyword evidence="2" id="KW-0479">Metal-binding</keyword>
<keyword evidence="4" id="KW-0119">Carbohydrate metabolism</keyword>
<evidence type="ECO:0000256" key="5">
    <source>
        <dbReference type="SAM" id="MobiDB-lite"/>
    </source>
</evidence>
<dbReference type="InterPro" id="IPR011059">
    <property type="entry name" value="Metal-dep_hydrolase_composite"/>
</dbReference>
<organism evidence="7 8">
    <name type="scientific">Zhihengliuella alba</name>
    <dbReference type="NCBI Taxonomy" id="547018"/>
    <lineage>
        <taxon>Bacteria</taxon>
        <taxon>Bacillati</taxon>
        <taxon>Actinomycetota</taxon>
        <taxon>Actinomycetes</taxon>
        <taxon>Micrococcales</taxon>
        <taxon>Micrococcaceae</taxon>
        <taxon>Zhihengliuella</taxon>
    </lineage>
</organism>
<dbReference type="InterPro" id="IPR006680">
    <property type="entry name" value="Amidohydro-rel"/>
</dbReference>
<dbReference type="PANTHER" id="PTHR11113">
    <property type="entry name" value="N-ACETYLGLUCOSAMINE-6-PHOSPHATE DEACETYLASE"/>
    <property type="match status" value="1"/>
</dbReference>
<dbReference type="Gene3D" id="3.20.20.140">
    <property type="entry name" value="Metal-dependent hydrolases"/>
    <property type="match status" value="1"/>
</dbReference>
<dbReference type="Proteomes" id="UP001501536">
    <property type="component" value="Unassembled WGS sequence"/>
</dbReference>
<evidence type="ECO:0000256" key="4">
    <source>
        <dbReference type="ARBA" id="ARBA00023277"/>
    </source>
</evidence>
<proteinExistence type="inferred from homology"/>
<sequence>MAPLPAPTPPDDAPGGAGPHRGSTGPDGSAAAPSRIAVRGTVVTEGLQLTDAVVVMEGDRIDYVGPWDVFARDADAGTYTVEELPEAALVLPGLVDLHCHGGYGVDFTASSREEIEAALPRLYATGTTTLLASIMSAPAERMVSACERLGELAGEGVIAGIHAEGPFLAGARCGAQPVEHLLGYDADLVDTLAGAAAGQLRTMTYAPELEGSDALVEQLVTHGVVPSMGHTDADVDTAAASLALAAEELESAGFDGYAEVPTVTHCFNGMPPWHHRAPGAAGAALDAAAEEEAVLEVIGDGHHLSPQTVRMLFNLLPEPALMLVSDGTSAVGLSDGTHRLGDQEITVSDGVGRTADGRLAGGAATLLDGLRSVVAAGIPIQRAVPAATSIPASLIGLADEVGQLHAGFSADVLVVTRDLEPLAVYRAGLRVEP</sequence>
<protein>
    <submittedName>
        <fullName evidence="7">Amidohydrolase family protein</fullName>
    </submittedName>
</protein>
<keyword evidence="3" id="KW-0378">Hydrolase</keyword>
<evidence type="ECO:0000256" key="2">
    <source>
        <dbReference type="ARBA" id="ARBA00022723"/>
    </source>
</evidence>
<dbReference type="EMBL" id="BAABCJ010000001">
    <property type="protein sequence ID" value="GAA3692616.1"/>
    <property type="molecule type" value="Genomic_DNA"/>
</dbReference>
<dbReference type="RefSeq" id="WP_344878507.1">
    <property type="nucleotide sequence ID" value="NZ_BAABCJ010000001.1"/>
</dbReference>
<dbReference type="PANTHER" id="PTHR11113:SF14">
    <property type="entry name" value="N-ACETYLGLUCOSAMINE-6-PHOSPHATE DEACETYLASE"/>
    <property type="match status" value="1"/>
</dbReference>